<keyword evidence="1" id="KW-0732">Signal</keyword>
<feature type="domain" description="IPT/TIG" evidence="2">
    <location>
        <begin position="255"/>
        <end position="335"/>
    </location>
</feature>
<dbReference type="AlphaFoldDB" id="A0A7W3RMG2"/>
<gene>
    <name evidence="3" type="ORF">HDA42_003596</name>
</gene>
<feature type="domain" description="IPT/TIG" evidence="2">
    <location>
        <begin position="2"/>
        <end position="84"/>
    </location>
</feature>
<keyword evidence="4" id="KW-1185">Reference proteome</keyword>
<protein>
    <recommendedName>
        <fullName evidence="2">IPT/TIG domain-containing protein</fullName>
    </recommendedName>
</protein>
<dbReference type="GeneID" id="93982149"/>
<dbReference type="Gene3D" id="2.60.40.10">
    <property type="entry name" value="Immunoglobulins"/>
    <property type="match status" value="4"/>
</dbReference>
<feature type="domain" description="IPT/TIG" evidence="2">
    <location>
        <begin position="174"/>
        <end position="253"/>
    </location>
</feature>
<dbReference type="Pfam" id="PF01833">
    <property type="entry name" value="TIG"/>
    <property type="match status" value="4"/>
</dbReference>
<dbReference type="PANTHER" id="PTHR46769">
    <property type="entry name" value="POLYCYSTIC KIDNEY AND HEPATIC DISEASE 1 (AUTOSOMAL RECESSIVE)-LIKE 1"/>
    <property type="match status" value="1"/>
</dbReference>
<reference evidence="3 4" key="1">
    <citation type="submission" date="2020-08" db="EMBL/GenBank/DDBJ databases">
        <title>Sequencing the genomes of 1000 actinobacteria strains.</title>
        <authorList>
            <person name="Klenk H.-P."/>
        </authorList>
    </citation>
    <scope>NUCLEOTIDE SEQUENCE [LARGE SCALE GENOMIC DNA]</scope>
    <source>
        <strain evidence="3 4">DSM 41827</strain>
    </source>
</reference>
<dbReference type="InterPro" id="IPR014756">
    <property type="entry name" value="Ig_E-set"/>
</dbReference>
<dbReference type="PANTHER" id="PTHR46769:SF2">
    <property type="entry name" value="FIBROCYSTIN-L ISOFORM 2 PRECURSOR-RELATED"/>
    <property type="match status" value="1"/>
</dbReference>
<organism evidence="3 4">
    <name type="scientific">Streptomyces murinus</name>
    <dbReference type="NCBI Taxonomy" id="33900"/>
    <lineage>
        <taxon>Bacteria</taxon>
        <taxon>Bacillati</taxon>
        <taxon>Actinomycetota</taxon>
        <taxon>Actinomycetes</taxon>
        <taxon>Kitasatosporales</taxon>
        <taxon>Streptomycetaceae</taxon>
        <taxon>Streptomyces</taxon>
    </lineage>
</organism>
<accession>A0A7W3RMG2</accession>
<dbReference type="EMBL" id="JACJIJ010000002">
    <property type="protein sequence ID" value="MBA9054418.1"/>
    <property type="molecule type" value="Genomic_DNA"/>
</dbReference>
<dbReference type="InterPro" id="IPR013783">
    <property type="entry name" value="Ig-like_fold"/>
</dbReference>
<dbReference type="SUPFAM" id="SSF81296">
    <property type="entry name" value="E set domains"/>
    <property type="match status" value="4"/>
</dbReference>
<feature type="domain" description="IPT/TIG" evidence="2">
    <location>
        <begin position="88"/>
        <end position="172"/>
    </location>
</feature>
<dbReference type="Proteomes" id="UP000577386">
    <property type="component" value="Unassembled WGS sequence"/>
</dbReference>
<name>A0A7W3RMG2_STRMR</name>
<dbReference type="SMART" id="SM00429">
    <property type="entry name" value="IPT"/>
    <property type="match status" value="4"/>
</dbReference>
<dbReference type="InterPro" id="IPR052387">
    <property type="entry name" value="Fibrocystin"/>
</dbReference>
<evidence type="ECO:0000256" key="1">
    <source>
        <dbReference type="ARBA" id="ARBA00022729"/>
    </source>
</evidence>
<sequence length="340" mass="31990">MPPVVNSIAPAQGPVSGGTTVVITGTGLTGATAVRFGSLNASSYSVSSATQITAVTPAGSAGSVPVTVTSPSGTSNATVTFTYTAAVPPVVTGLSPSGGPTSGGTTVTVTGTGLTGATQVRFGSVGASTFSVVSATQITAVSPAGSPGTVPVTVTTPGGTSAAVPASYFFYAAAPVLTAISPSAGPTAGGNTVTLTGQNLQNAGDVRFGALSATVDAVSPTQLTVTSPAGSGLVTVTVTTPGGVSNALTYAYVTAPVLNTVSPSVGAAAGSTAVTLTGTGLTTATAVTVDGVPASFTVLSDTQMAAVIPPGPAGGAAVQVTTAGGTSGAVIFQRIPAPVI</sequence>
<dbReference type="CDD" id="cd00102">
    <property type="entry name" value="IPT"/>
    <property type="match status" value="2"/>
</dbReference>
<evidence type="ECO:0000313" key="3">
    <source>
        <dbReference type="EMBL" id="MBA9054418.1"/>
    </source>
</evidence>
<dbReference type="RefSeq" id="WP_182776027.1">
    <property type="nucleotide sequence ID" value="NZ_BAAAHW010000012.1"/>
</dbReference>
<evidence type="ECO:0000313" key="4">
    <source>
        <dbReference type="Proteomes" id="UP000577386"/>
    </source>
</evidence>
<comment type="caution">
    <text evidence="3">The sequence shown here is derived from an EMBL/GenBank/DDBJ whole genome shotgun (WGS) entry which is preliminary data.</text>
</comment>
<proteinExistence type="predicted"/>
<dbReference type="GO" id="GO:0005975">
    <property type="term" value="P:carbohydrate metabolic process"/>
    <property type="evidence" value="ECO:0007669"/>
    <property type="project" value="UniProtKB-ARBA"/>
</dbReference>
<dbReference type="InterPro" id="IPR002909">
    <property type="entry name" value="IPT_dom"/>
</dbReference>
<evidence type="ECO:0000259" key="2">
    <source>
        <dbReference type="SMART" id="SM00429"/>
    </source>
</evidence>